<evidence type="ECO:0000313" key="3">
    <source>
        <dbReference type="Proteomes" id="UP000216035"/>
    </source>
</evidence>
<keyword evidence="1" id="KW-0812">Transmembrane</keyword>
<accession>A0A255ZQF2</accession>
<dbReference type="Proteomes" id="UP000216035">
    <property type="component" value="Unassembled WGS sequence"/>
</dbReference>
<dbReference type="Pfam" id="PF19765">
    <property type="entry name" value="DUF6252"/>
    <property type="match status" value="1"/>
</dbReference>
<keyword evidence="1" id="KW-1133">Transmembrane helix</keyword>
<gene>
    <name evidence="2" type="ORF">CHX27_09160</name>
</gene>
<name>A0A255ZQF2_9FLAO</name>
<feature type="transmembrane region" description="Helical" evidence="1">
    <location>
        <begin position="30"/>
        <end position="52"/>
    </location>
</feature>
<protein>
    <submittedName>
        <fullName evidence="2">Uncharacterized protein</fullName>
    </submittedName>
</protein>
<evidence type="ECO:0000256" key="1">
    <source>
        <dbReference type="SAM" id="Phobius"/>
    </source>
</evidence>
<reference evidence="2" key="1">
    <citation type="submission" date="2017-07" db="EMBL/GenBank/DDBJ databases">
        <title>Flavobacterium cyanobacteriorum sp. nov., isolated from cyanobacterial aggregates in a eutrophic lake.</title>
        <authorList>
            <person name="Cai H."/>
        </authorList>
    </citation>
    <scope>NUCLEOTIDE SEQUENCE [LARGE SCALE GENOMIC DNA]</scope>
    <source>
        <strain evidence="2">TH167</strain>
    </source>
</reference>
<dbReference type="EMBL" id="NOXX01000199">
    <property type="protein sequence ID" value="OYQ43738.1"/>
    <property type="molecule type" value="Genomic_DNA"/>
</dbReference>
<proteinExistence type="predicted"/>
<evidence type="ECO:0000313" key="2">
    <source>
        <dbReference type="EMBL" id="OYQ43738.1"/>
    </source>
</evidence>
<sequence length="195" mass="20865">MILHLTYKKNRATALLQHQYGKTNFDSVQILILQVMKSVSKFFFLVILFGIFSCSNDDNGSGSNSGFFLRAKVNGQNYSSFVSPTAVSVAGMLMIQSSASSGNSIQIQIANYDGVGTYTSGNNDLTAGYINYLLLGDTPTSFQTFTSVRGTGTVEITEVTETSISGTFSATAPENVPGATNQVSITEGSFRAELQ</sequence>
<dbReference type="InterPro" id="IPR046219">
    <property type="entry name" value="DUF6252"/>
</dbReference>
<comment type="caution">
    <text evidence="2">The sequence shown here is derived from an EMBL/GenBank/DDBJ whole genome shotgun (WGS) entry which is preliminary data.</text>
</comment>
<dbReference type="AlphaFoldDB" id="A0A255ZQF2"/>
<keyword evidence="1" id="KW-0472">Membrane</keyword>
<keyword evidence="3" id="KW-1185">Reference proteome</keyword>
<organism evidence="2 3">
    <name type="scientific">Flavobacterium aurantiibacter</name>
    <dbReference type="NCBI Taxonomy" id="2023067"/>
    <lineage>
        <taxon>Bacteria</taxon>
        <taxon>Pseudomonadati</taxon>
        <taxon>Bacteroidota</taxon>
        <taxon>Flavobacteriia</taxon>
        <taxon>Flavobacteriales</taxon>
        <taxon>Flavobacteriaceae</taxon>
        <taxon>Flavobacterium</taxon>
    </lineage>
</organism>